<dbReference type="Gene3D" id="3.10.350.10">
    <property type="entry name" value="LysM domain"/>
    <property type="match status" value="1"/>
</dbReference>
<proteinExistence type="predicted"/>
<name>A0AAV5JH49_9ROSI</name>
<evidence type="ECO:0000313" key="2">
    <source>
        <dbReference type="EMBL" id="GKV10185.1"/>
    </source>
</evidence>
<dbReference type="PROSITE" id="PS51782">
    <property type="entry name" value="LYSM"/>
    <property type="match status" value="1"/>
</dbReference>
<evidence type="ECO:0000313" key="3">
    <source>
        <dbReference type="Proteomes" id="UP001054252"/>
    </source>
</evidence>
<dbReference type="AlphaFoldDB" id="A0AAV5JH49"/>
<feature type="domain" description="LysM" evidence="1">
    <location>
        <begin position="27"/>
        <end position="70"/>
    </location>
</feature>
<dbReference type="PANTHER" id="PTHR33734">
    <property type="entry name" value="LYSM DOMAIN-CONTAINING GPI-ANCHORED PROTEIN 2"/>
    <property type="match status" value="1"/>
</dbReference>
<protein>
    <recommendedName>
        <fullName evidence="1">LysM domain-containing protein</fullName>
    </recommendedName>
</protein>
<dbReference type="InterPro" id="IPR018392">
    <property type="entry name" value="LysM"/>
</dbReference>
<reference evidence="2 3" key="1">
    <citation type="journal article" date="2021" name="Commun. Biol.">
        <title>The genome of Shorea leprosula (Dipterocarpaceae) highlights the ecological relevance of drought in aseasonal tropical rainforests.</title>
        <authorList>
            <person name="Ng K.K.S."/>
            <person name="Kobayashi M.J."/>
            <person name="Fawcett J.A."/>
            <person name="Hatakeyama M."/>
            <person name="Paape T."/>
            <person name="Ng C.H."/>
            <person name="Ang C.C."/>
            <person name="Tnah L.H."/>
            <person name="Lee C.T."/>
            <person name="Nishiyama T."/>
            <person name="Sese J."/>
            <person name="O'Brien M.J."/>
            <person name="Copetti D."/>
            <person name="Mohd Noor M.I."/>
            <person name="Ong R.C."/>
            <person name="Putra M."/>
            <person name="Sireger I.Z."/>
            <person name="Indrioko S."/>
            <person name="Kosugi Y."/>
            <person name="Izuno A."/>
            <person name="Isagi Y."/>
            <person name="Lee S.L."/>
            <person name="Shimizu K.K."/>
        </authorList>
    </citation>
    <scope>NUCLEOTIDE SEQUENCE [LARGE SCALE GENOMIC DNA]</scope>
    <source>
        <strain evidence="2">214</strain>
    </source>
</reference>
<dbReference type="InterPro" id="IPR036779">
    <property type="entry name" value="LysM_dom_sf"/>
</dbReference>
<dbReference type="SMART" id="SM00257">
    <property type="entry name" value="LysM"/>
    <property type="match status" value="1"/>
</dbReference>
<dbReference type="SUPFAM" id="SSF54106">
    <property type="entry name" value="LysM domain"/>
    <property type="match status" value="1"/>
</dbReference>
<sequence>MSGEKLAIPLPCTCFDNVNNGIASVYSSYVVQRGDSLASIGAQFGVSTMNLVAVNGLSQPGVDPGDILSIAIAACSSANLNWYNESLIVPNGSYALTANNCIKCSCGQHDLNLRCGPSGIETTCSLLSELFIGDSHVDQTATGCNITTCVYRGHLGGKIFRSLANSSQAPCPGNQSSNAASPFSFDPAVPSIAISPSPSPSISPSIGAPAPMSGQNFNVSSNGRLLVTAVFQFTTPTARHSLSLVILR</sequence>
<dbReference type="CDD" id="cd00118">
    <property type="entry name" value="LysM"/>
    <property type="match status" value="1"/>
</dbReference>
<gene>
    <name evidence="2" type="ORF">SLEP1_g21592</name>
</gene>
<evidence type="ECO:0000259" key="1">
    <source>
        <dbReference type="PROSITE" id="PS51782"/>
    </source>
</evidence>
<organism evidence="2 3">
    <name type="scientific">Rubroshorea leprosula</name>
    <dbReference type="NCBI Taxonomy" id="152421"/>
    <lineage>
        <taxon>Eukaryota</taxon>
        <taxon>Viridiplantae</taxon>
        <taxon>Streptophyta</taxon>
        <taxon>Embryophyta</taxon>
        <taxon>Tracheophyta</taxon>
        <taxon>Spermatophyta</taxon>
        <taxon>Magnoliopsida</taxon>
        <taxon>eudicotyledons</taxon>
        <taxon>Gunneridae</taxon>
        <taxon>Pentapetalae</taxon>
        <taxon>rosids</taxon>
        <taxon>malvids</taxon>
        <taxon>Malvales</taxon>
        <taxon>Dipterocarpaceae</taxon>
        <taxon>Rubroshorea</taxon>
    </lineage>
</organism>
<accession>A0AAV5JH49</accession>
<comment type="caution">
    <text evidence="2">The sequence shown here is derived from an EMBL/GenBank/DDBJ whole genome shotgun (WGS) entry which is preliminary data.</text>
</comment>
<dbReference type="PANTHER" id="PTHR33734:SF28">
    <property type="entry name" value="LYSM DOMAIN-CONTAINING GPI-ANCHORED PROTEIN 1-LIKE"/>
    <property type="match status" value="1"/>
</dbReference>
<dbReference type="Proteomes" id="UP001054252">
    <property type="component" value="Unassembled WGS sequence"/>
</dbReference>
<keyword evidence="3" id="KW-1185">Reference proteome</keyword>
<dbReference type="Pfam" id="PF01476">
    <property type="entry name" value="LysM"/>
    <property type="match status" value="1"/>
</dbReference>
<dbReference type="EMBL" id="BPVZ01000031">
    <property type="protein sequence ID" value="GKV10185.1"/>
    <property type="molecule type" value="Genomic_DNA"/>
</dbReference>